<evidence type="ECO:0000313" key="2">
    <source>
        <dbReference type="Proteomes" id="UP000429181"/>
    </source>
</evidence>
<accession>A0A4W2FRR7</accession>
<reference evidence="1 2" key="1">
    <citation type="submission" date="2018-11" db="EMBL/GenBank/DDBJ databases">
        <title>Haplotype-resolved cattle genomes.</title>
        <authorList>
            <person name="Low W.Y."/>
            <person name="Tearle R."/>
            <person name="Bickhart D.M."/>
            <person name="Rosen B.D."/>
            <person name="Koren S."/>
            <person name="Rhie A."/>
            <person name="Hiendleder S."/>
            <person name="Phillippy A.M."/>
            <person name="Smith T.P.L."/>
            <person name="Williams J.L."/>
        </authorList>
    </citation>
    <scope>NUCLEOTIDE SEQUENCE [LARGE SCALE GENOMIC DNA]</scope>
</reference>
<sequence length="92" mass="9975">VNRSLAVLTNPKSSLQPTQNSSTFFGSLFCKVQKLLAPLPPFPTDHPVWFIVCVDVIALGGKGLASIDAKKKSFLLTAHTVSFRISSIIHKP</sequence>
<dbReference type="GeneTree" id="ENSGT00970000198164"/>
<name>A0A4W2FRR7_BOBOX</name>
<organism evidence="1 2">
    <name type="scientific">Bos indicus x Bos taurus</name>
    <name type="common">Hybrid cattle</name>
    <dbReference type="NCBI Taxonomy" id="30522"/>
    <lineage>
        <taxon>Eukaryota</taxon>
        <taxon>Metazoa</taxon>
        <taxon>Chordata</taxon>
        <taxon>Craniata</taxon>
        <taxon>Vertebrata</taxon>
        <taxon>Euteleostomi</taxon>
        <taxon>Mammalia</taxon>
        <taxon>Eutheria</taxon>
        <taxon>Laurasiatheria</taxon>
        <taxon>Artiodactyla</taxon>
        <taxon>Ruminantia</taxon>
        <taxon>Pecora</taxon>
        <taxon>Bovidae</taxon>
        <taxon>Bovinae</taxon>
        <taxon>Bos</taxon>
    </lineage>
</organism>
<dbReference type="Proteomes" id="UP000429181">
    <property type="component" value="Chromosome 13"/>
</dbReference>
<reference evidence="1" key="2">
    <citation type="submission" date="2025-08" db="UniProtKB">
        <authorList>
            <consortium name="Ensembl"/>
        </authorList>
    </citation>
    <scope>IDENTIFICATION</scope>
</reference>
<protein>
    <submittedName>
        <fullName evidence="1">Uncharacterized protein</fullName>
    </submittedName>
</protein>
<proteinExistence type="predicted"/>
<evidence type="ECO:0000313" key="1">
    <source>
        <dbReference type="Ensembl" id="ENSBIXP00005008434.1"/>
    </source>
</evidence>
<dbReference type="AlphaFoldDB" id="A0A4W2FRR7"/>
<dbReference type="Ensembl" id="ENSBIXT00005044178.1">
    <property type="protein sequence ID" value="ENSBIXP00005008434.1"/>
    <property type="gene ID" value="ENSBIXG00005005842.1"/>
</dbReference>